<comment type="caution">
    <text evidence="2">The sequence shown here is derived from an EMBL/GenBank/DDBJ whole genome shotgun (WGS) entry which is preliminary data.</text>
</comment>
<dbReference type="EMBL" id="JAHRID010000002">
    <property type="protein sequence ID" value="MBV2128547.1"/>
    <property type="molecule type" value="Genomic_DNA"/>
</dbReference>
<evidence type="ECO:0000313" key="2">
    <source>
        <dbReference type="EMBL" id="MBV2128547.1"/>
    </source>
</evidence>
<name>A0ABS6MIB9_9GAMM</name>
<protein>
    <submittedName>
        <fullName evidence="2">Uncharacterized protein</fullName>
    </submittedName>
</protein>
<dbReference type="RefSeq" id="WP_217668028.1">
    <property type="nucleotide sequence ID" value="NZ_JAHRID010000002.1"/>
</dbReference>
<sequence>MTKQNDKQLNTEQRAELAKRTLEMSQQKASKQTSSLSDLKQELAAAKKGA</sequence>
<evidence type="ECO:0000313" key="3">
    <source>
        <dbReference type="Proteomes" id="UP000704611"/>
    </source>
</evidence>
<reference evidence="2 3" key="1">
    <citation type="submission" date="2021-06" db="EMBL/GenBank/DDBJ databases">
        <title>Rheinheimera indica sp. nov., isolated from deep-sea sediment.</title>
        <authorList>
            <person name="Wang Z."/>
            <person name="Zhang X.-Y."/>
        </authorList>
    </citation>
    <scope>NUCLEOTIDE SEQUENCE [LARGE SCALE GENOMIC DNA]</scope>
    <source>
        <strain evidence="2 3">SM2107</strain>
    </source>
</reference>
<organism evidence="2 3">
    <name type="scientific">Arsukibacterium indicum</name>
    <dbReference type="NCBI Taxonomy" id="2848612"/>
    <lineage>
        <taxon>Bacteria</taxon>
        <taxon>Pseudomonadati</taxon>
        <taxon>Pseudomonadota</taxon>
        <taxon>Gammaproteobacteria</taxon>
        <taxon>Chromatiales</taxon>
        <taxon>Chromatiaceae</taxon>
        <taxon>Arsukibacterium</taxon>
    </lineage>
</organism>
<feature type="region of interest" description="Disordered" evidence="1">
    <location>
        <begin position="20"/>
        <end position="50"/>
    </location>
</feature>
<accession>A0ABS6MIB9</accession>
<keyword evidence="3" id="KW-1185">Reference proteome</keyword>
<feature type="compositionally biased region" description="Polar residues" evidence="1">
    <location>
        <begin position="23"/>
        <end position="38"/>
    </location>
</feature>
<proteinExistence type="predicted"/>
<gene>
    <name evidence="2" type="ORF">KQY15_05505</name>
</gene>
<evidence type="ECO:0000256" key="1">
    <source>
        <dbReference type="SAM" id="MobiDB-lite"/>
    </source>
</evidence>
<dbReference type="Proteomes" id="UP000704611">
    <property type="component" value="Unassembled WGS sequence"/>
</dbReference>